<sequence length="74" mass="8155">MLCNCPKAIPSSIHNVNFLGVQHIFDVLCLEGELGGGMLWSESMESSIGNLLKYPRPSDVAIRIDKTPDLNGRR</sequence>
<gene>
    <name evidence="1" type="ORF">TSPI_09073</name>
</gene>
<organism evidence="1 2">
    <name type="scientific">Trichinella spiralis</name>
    <name type="common">Trichina worm</name>
    <dbReference type="NCBI Taxonomy" id="6334"/>
    <lineage>
        <taxon>Eukaryota</taxon>
        <taxon>Metazoa</taxon>
        <taxon>Ecdysozoa</taxon>
        <taxon>Nematoda</taxon>
        <taxon>Enoplea</taxon>
        <taxon>Dorylaimia</taxon>
        <taxon>Trichinellida</taxon>
        <taxon>Trichinellidae</taxon>
        <taxon>Trichinella</taxon>
    </lineage>
</organism>
<keyword evidence="2" id="KW-1185">Reference proteome</keyword>
<evidence type="ECO:0000313" key="1">
    <source>
        <dbReference type="EMBL" id="KAL1245907.1"/>
    </source>
</evidence>
<dbReference type="Proteomes" id="UP001558632">
    <property type="component" value="Unassembled WGS sequence"/>
</dbReference>
<dbReference type="EMBL" id="JBEUSY010000049">
    <property type="protein sequence ID" value="KAL1245907.1"/>
    <property type="molecule type" value="Genomic_DNA"/>
</dbReference>
<evidence type="ECO:0000313" key="2">
    <source>
        <dbReference type="Proteomes" id="UP001558632"/>
    </source>
</evidence>
<accession>A0ABR3L2L2</accession>
<reference evidence="1 2" key="1">
    <citation type="submission" date="2024-07" db="EMBL/GenBank/DDBJ databases">
        <title>Enhanced genomic and transcriptomic resources for Trichinella pseudospiralis and T. spiralis underpin the discovery of pronounced molecular differences between stages and species.</title>
        <authorList>
            <person name="Pasi K.K."/>
            <person name="La Rosa G."/>
            <person name="Gomez-Morales M.A."/>
            <person name="Tosini F."/>
            <person name="Sumanam S."/>
            <person name="Young N.D."/>
            <person name="Chang B.C."/>
            <person name="Robin G.B."/>
        </authorList>
    </citation>
    <scope>NUCLEOTIDE SEQUENCE [LARGE SCALE GENOMIC DNA]</scope>
    <source>
        <strain evidence="1">ISS534</strain>
    </source>
</reference>
<protein>
    <submittedName>
        <fullName evidence="1">Fibrinogen alpha chain</fullName>
    </submittedName>
</protein>
<name>A0ABR3L2L2_TRISP</name>
<comment type="caution">
    <text evidence="1">The sequence shown here is derived from an EMBL/GenBank/DDBJ whole genome shotgun (WGS) entry which is preliminary data.</text>
</comment>
<proteinExistence type="predicted"/>